<proteinExistence type="predicted"/>
<dbReference type="STRING" id="320771.Cflav_PD3599"/>
<keyword evidence="2" id="KW-1185">Reference proteome</keyword>
<accession>B9XHA6</accession>
<reference evidence="1 2" key="1">
    <citation type="journal article" date="2011" name="J. Bacteriol.">
        <title>Genome sequence of 'Pedosphaera parvula' Ellin514, an aerobic Verrucomicrobial isolate from pasture soil.</title>
        <authorList>
            <person name="Kant R."/>
            <person name="van Passel M.W."/>
            <person name="Sangwan P."/>
            <person name="Palva A."/>
            <person name="Lucas S."/>
            <person name="Copeland A."/>
            <person name="Lapidus A."/>
            <person name="Glavina Del Rio T."/>
            <person name="Dalin E."/>
            <person name="Tice H."/>
            <person name="Bruce D."/>
            <person name="Goodwin L."/>
            <person name="Pitluck S."/>
            <person name="Chertkov O."/>
            <person name="Larimer F.W."/>
            <person name="Land M.L."/>
            <person name="Hauser L."/>
            <person name="Brettin T.S."/>
            <person name="Detter J.C."/>
            <person name="Han S."/>
            <person name="de Vos W.M."/>
            <person name="Janssen P.H."/>
            <person name="Smidt H."/>
        </authorList>
    </citation>
    <scope>NUCLEOTIDE SEQUENCE [LARGE SCALE GENOMIC DNA]</scope>
    <source>
        <strain evidence="1 2">Ellin514</strain>
    </source>
</reference>
<organism evidence="1 2">
    <name type="scientific">Pedosphaera parvula (strain Ellin514)</name>
    <dbReference type="NCBI Taxonomy" id="320771"/>
    <lineage>
        <taxon>Bacteria</taxon>
        <taxon>Pseudomonadati</taxon>
        <taxon>Verrucomicrobiota</taxon>
        <taxon>Pedosphaerae</taxon>
        <taxon>Pedosphaerales</taxon>
        <taxon>Pedosphaeraceae</taxon>
        <taxon>Pedosphaera</taxon>
    </lineage>
</organism>
<gene>
    <name evidence="1" type="ORF">Cflav_PD3599</name>
</gene>
<evidence type="ECO:0000313" key="2">
    <source>
        <dbReference type="Proteomes" id="UP000003688"/>
    </source>
</evidence>
<comment type="caution">
    <text evidence="1">The sequence shown here is derived from an EMBL/GenBank/DDBJ whole genome shotgun (WGS) entry which is preliminary data.</text>
</comment>
<dbReference type="Proteomes" id="UP000003688">
    <property type="component" value="Unassembled WGS sequence"/>
</dbReference>
<protein>
    <submittedName>
        <fullName evidence="1">Uncharacterized protein</fullName>
    </submittedName>
</protein>
<name>B9XHA6_PEDPL</name>
<sequence>MPTTLTIHDETTSGKRTNSLTLDFLTERITVRELIRGRIYEEVQDYNLKAPEYFQGLVEPAEAEKVLNGYKLKRRRKIDWEEQYQKALEAFQRNGFFILIGDRQAESLDEEFEVKVETEVSFVKLMPLVGG</sequence>
<dbReference type="AlphaFoldDB" id="B9XHA6"/>
<evidence type="ECO:0000313" key="1">
    <source>
        <dbReference type="EMBL" id="EEF60741.1"/>
    </source>
</evidence>
<dbReference type="OrthoDB" id="214814at2"/>
<dbReference type="EMBL" id="ABOX02000014">
    <property type="protein sequence ID" value="EEF60741.1"/>
    <property type="molecule type" value="Genomic_DNA"/>
</dbReference>
<dbReference type="RefSeq" id="WP_007415200.1">
    <property type="nucleotide sequence ID" value="NZ_ABOX02000014.1"/>
</dbReference>